<dbReference type="STRING" id="470453.B0680_01470"/>
<comment type="pathway">
    <text evidence="1 8">Cofactor biosynthesis; tetrahydrofolate biosynthesis; 5,6,7,8-tetrahydrofolate from 7,8-dihydrofolate: step 1/1.</text>
</comment>
<evidence type="ECO:0000256" key="3">
    <source>
        <dbReference type="ARBA" id="ARBA00012856"/>
    </source>
</evidence>
<dbReference type="CDD" id="cd00209">
    <property type="entry name" value="DHFR"/>
    <property type="match status" value="1"/>
</dbReference>
<evidence type="ECO:0000256" key="6">
    <source>
        <dbReference type="ARBA" id="ARBA00023002"/>
    </source>
</evidence>
<evidence type="ECO:0000259" key="9">
    <source>
        <dbReference type="PROSITE" id="PS51330"/>
    </source>
</evidence>
<dbReference type="GO" id="GO:0046655">
    <property type="term" value="P:folic acid metabolic process"/>
    <property type="evidence" value="ECO:0007669"/>
    <property type="project" value="TreeGrafter"/>
</dbReference>
<evidence type="ECO:0000313" key="11">
    <source>
        <dbReference type="Proteomes" id="UP000189800"/>
    </source>
</evidence>
<dbReference type="GO" id="GO:0046452">
    <property type="term" value="P:dihydrofolate metabolic process"/>
    <property type="evidence" value="ECO:0007669"/>
    <property type="project" value="TreeGrafter"/>
</dbReference>
<dbReference type="InterPro" id="IPR001796">
    <property type="entry name" value="DHFR_dom"/>
</dbReference>
<keyword evidence="4 8" id="KW-0554">One-carbon metabolism</keyword>
<comment type="caution">
    <text evidence="10">The sequence shown here is derived from an EMBL/GenBank/DDBJ whole genome shotgun (WGS) entry which is preliminary data.</text>
</comment>
<dbReference type="PANTHER" id="PTHR48069:SF3">
    <property type="entry name" value="DIHYDROFOLATE REDUCTASE"/>
    <property type="match status" value="1"/>
</dbReference>
<dbReference type="AlphaFoldDB" id="A0A1T0CTS8"/>
<dbReference type="RefSeq" id="WP_078253287.1">
    <property type="nucleotide sequence ID" value="NZ_MUYU01000006.1"/>
</dbReference>
<dbReference type="UniPathway" id="UPA00077">
    <property type="reaction ID" value="UER00158"/>
</dbReference>
<organism evidence="10 11">
    <name type="scientific">Moraxella pluranimalium</name>
    <dbReference type="NCBI Taxonomy" id="470453"/>
    <lineage>
        <taxon>Bacteria</taxon>
        <taxon>Pseudomonadati</taxon>
        <taxon>Pseudomonadota</taxon>
        <taxon>Gammaproteobacteria</taxon>
        <taxon>Moraxellales</taxon>
        <taxon>Moraxellaceae</taxon>
        <taxon>Moraxella</taxon>
    </lineage>
</organism>
<feature type="domain" description="DHFR" evidence="9">
    <location>
        <begin position="5"/>
        <end position="168"/>
    </location>
</feature>
<dbReference type="GO" id="GO:0006730">
    <property type="term" value="P:one-carbon metabolic process"/>
    <property type="evidence" value="ECO:0007669"/>
    <property type="project" value="UniProtKB-KW"/>
</dbReference>
<dbReference type="PROSITE" id="PS51330">
    <property type="entry name" value="DHFR_2"/>
    <property type="match status" value="1"/>
</dbReference>
<comment type="function">
    <text evidence="7 8">Key enzyme in folate metabolism. Catalyzes an essential reaction for de novo glycine and purine synthesis, and for DNA precursor synthesis.</text>
</comment>
<comment type="catalytic activity">
    <reaction evidence="8">
        <text>(6S)-5,6,7,8-tetrahydrofolate + NADP(+) = 7,8-dihydrofolate + NADPH + H(+)</text>
        <dbReference type="Rhea" id="RHEA:15009"/>
        <dbReference type="ChEBI" id="CHEBI:15378"/>
        <dbReference type="ChEBI" id="CHEBI:57451"/>
        <dbReference type="ChEBI" id="CHEBI:57453"/>
        <dbReference type="ChEBI" id="CHEBI:57783"/>
        <dbReference type="ChEBI" id="CHEBI:58349"/>
        <dbReference type="EC" id="1.5.1.3"/>
    </reaction>
</comment>
<dbReference type="PANTHER" id="PTHR48069">
    <property type="entry name" value="DIHYDROFOLATE REDUCTASE"/>
    <property type="match status" value="1"/>
</dbReference>
<sequence length="172" mass="19032">MTDIDIIHVVAKSTNHCIGKNNQLLWHIPADLQHFKNITTGGVIVMGRKTFESLGRLLPNRSHHIITRDTTFHHDGVTVSHTLVDAINAAKADAIARGQSAIYILGGGEIYQQSLAMADRLEITEVDIDITGDAYYPVITDEFIKVAQSDTHICDKSGLAYRFVTYQKTKTA</sequence>
<evidence type="ECO:0000256" key="2">
    <source>
        <dbReference type="ARBA" id="ARBA00009539"/>
    </source>
</evidence>
<evidence type="ECO:0000256" key="5">
    <source>
        <dbReference type="ARBA" id="ARBA00022857"/>
    </source>
</evidence>
<evidence type="ECO:0000256" key="7">
    <source>
        <dbReference type="ARBA" id="ARBA00025067"/>
    </source>
</evidence>
<dbReference type="Gene3D" id="3.40.430.10">
    <property type="entry name" value="Dihydrofolate Reductase, subunit A"/>
    <property type="match status" value="1"/>
</dbReference>
<keyword evidence="6 8" id="KW-0560">Oxidoreductase</keyword>
<evidence type="ECO:0000256" key="1">
    <source>
        <dbReference type="ARBA" id="ARBA00004903"/>
    </source>
</evidence>
<dbReference type="SUPFAM" id="SSF53597">
    <property type="entry name" value="Dihydrofolate reductase-like"/>
    <property type="match status" value="1"/>
</dbReference>
<dbReference type="GO" id="GO:0046654">
    <property type="term" value="P:tetrahydrofolate biosynthetic process"/>
    <property type="evidence" value="ECO:0007669"/>
    <property type="project" value="UniProtKB-UniPathway"/>
</dbReference>
<dbReference type="Proteomes" id="UP000189800">
    <property type="component" value="Unassembled WGS sequence"/>
</dbReference>
<evidence type="ECO:0000256" key="8">
    <source>
        <dbReference type="PIRNR" id="PIRNR000194"/>
    </source>
</evidence>
<keyword evidence="5 8" id="KW-0521">NADP</keyword>
<dbReference type="InterPro" id="IPR024072">
    <property type="entry name" value="DHFR-like_dom_sf"/>
</dbReference>
<dbReference type="InterPro" id="IPR012259">
    <property type="entry name" value="DHFR"/>
</dbReference>
<comment type="similarity">
    <text evidence="2 8">Belongs to the dihydrofolate reductase family.</text>
</comment>
<reference evidence="10 11" key="1">
    <citation type="submission" date="2017-02" db="EMBL/GenBank/DDBJ databases">
        <title>Draft genome sequence of Moraxella pluranimalium CCUG 54913T type strain.</title>
        <authorList>
            <person name="Salva-Serra F."/>
            <person name="Engstrom-Jakobsson H."/>
            <person name="Thorell K."/>
            <person name="Jaen-Luchoro D."/>
            <person name="Gonzales-Siles L."/>
            <person name="Karlsson R."/>
            <person name="Yazdan S."/>
            <person name="Boulund F."/>
            <person name="Johnning A."/>
            <person name="Engstrand L."/>
            <person name="Kristiansson E."/>
            <person name="Moore E."/>
        </authorList>
    </citation>
    <scope>NUCLEOTIDE SEQUENCE [LARGE SCALE GENOMIC DNA]</scope>
    <source>
        <strain evidence="10 11">CCUG 54913</strain>
    </source>
</reference>
<keyword evidence="11" id="KW-1185">Reference proteome</keyword>
<gene>
    <name evidence="10" type="ORF">B0680_01470</name>
</gene>
<evidence type="ECO:0000313" key="10">
    <source>
        <dbReference type="EMBL" id="OOS25531.1"/>
    </source>
</evidence>
<dbReference type="GO" id="GO:0050661">
    <property type="term" value="F:NADP binding"/>
    <property type="evidence" value="ECO:0007669"/>
    <property type="project" value="InterPro"/>
</dbReference>
<dbReference type="PIRSF" id="PIRSF000194">
    <property type="entry name" value="DHFR"/>
    <property type="match status" value="1"/>
</dbReference>
<dbReference type="GO" id="GO:0005829">
    <property type="term" value="C:cytosol"/>
    <property type="evidence" value="ECO:0007669"/>
    <property type="project" value="TreeGrafter"/>
</dbReference>
<protein>
    <recommendedName>
        <fullName evidence="3 8">Dihydrofolate reductase</fullName>
        <ecNumber evidence="3 8">1.5.1.3</ecNumber>
    </recommendedName>
</protein>
<dbReference type="GO" id="GO:0004146">
    <property type="term" value="F:dihydrofolate reductase activity"/>
    <property type="evidence" value="ECO:0007669"/>
    <property type="project" value="UniProtKB-EC"/>
</dbReference>
<dbReference type="EC" id="1.5.1.3" evidence="3 8"/>
<dbReference type="Pfam" id="PF00186">
    <property type="entry name" value="DHFR_1"/>
    <property type="match status" value="1"/>
</dbReference>
<dbReference type="EMBL" id="MUYU01000006">
    <property type="protein sequence ID" value="OOS25531.1"/>
    <property type="molecule type" value="Genomic_DNA"/>
</dbReference>
<dbReference type="OrthoDB" id="9804315at2"/>
<name>A0A1T0CTS8_9GAMM</name>
<evidence type="ECO:0000256" key="4">
    <source>
        <dbReference type="ARBA" id="ARBA00022563"/>
    </source>
</evidence>
<dbReference type="PRINTS" id="PR00070">
    <property type="entry name" value="DHFR"/>
</dbReference>
<accession>A0A1T0CTS8</accession>
<proteinExistence type="inferred from homology"/>